<dbReference type="InterPro" id="IPR004045">
    <property type="entry name" value="Glutathione_S-Trfase_N"/>
</dbReference>
<dbReference type="SUPFAM" id="SSF52833">
    <property type="entry name" value="Thioredoxin-like"/>
    <property type="match status" value="1"/>
</dbReference>
<proteinExistence type="predicted"/>
<dbReference type="Pfam" id="PF13417">
    <property type="entry name" value="GST_N_3"/>
    <property type="match status" value="1"/>
</dbReference>
<dbReference type="EMBL" id="QJUM01000031">
    <property type="protein sequence ID" value="TBV01343.1"/>
    <property type="molecule type" value="Genomic_DNA"/>
</dbReference>
<dbReference type="Proteomes" id="UP000293172">
    <property type="component" value="Unassembled WGS sequence"/>
</dbReference>
<dbReference type="InterPro" id="IPR036282">
    <property type="entry name" value="Glutathione-S-Trfase_C_sf"/>
</dbReference>
<keyword evidence="4" id="KW-1185">Reference proteome</keyword>
<dbReference type="Gene3D" id="1.20.1050.10">
    <property type="match status" value="1"/>
</dbReference>
<dbReference type="GO" id="GO:0006749">
    <property type="term" value="P:glutathione metabolic process"/>
    <property type="evidence" value="ECO:0007669"/>
    <property type="project" value="TreeGrafter"/>
</dbReference>
<dbReference type="InterPro" id="IPR036249">
    <property type="entry name" value="Thioredoxin-like_sf"/>
</dbReference>
<sequence>MPLPLPPTRPNMRTLYQFPISHYCEKTRWHLDHKGLAYQVDNLFPGLHRLTTRRIAGIDTLPVLRDADRVIGDSTRIALYLEEHYPQRPLLPADARQRAEVLELEERFDRLGVHVRRWLYGQIRQWDSLMHAMLHVYPPLLGLRDLSKPLLIGTLKRLYGVTPPRVARSQAELLDCLALIEARIDNDPGRYLVGDRLSLADVSAAALLAPLFTPAGTPWAGVCGYDDASAEFVAHLHERPAGQWVMRRYDEDRNPHP</sequence>
<dbReference type="AlphaFoldDB" id="A0A4Q9R7D6"/>
<feature type="domain" description="GST N-terminal" evidence="1">
    <location>
        <begin position="11"/>
        <end position="89"/>
    </location>
</feature>
<dbReference type="PANTHER" id="PTHR42673">
    <property type="entry name" value="MALEYLACETOACETATE ISOMERASE"/>
    <property type="match status" value="1"/>
</dbReference>
<evidence type="ECO:0000313" key="3">
    <source>
        <dbReference type="EMBL" id="TBV01343.1"/>
    </source>
</evidence>
<dbReference type="PROSITE" id="PS50404">
    <property type="entry name" value="GST_NTER"/>
    <property type="match status" value="1"/>
</dbReference>
<dbReference type="Pfam" id="PF13410">
    <property type="entry name" value="GST_C_2"/>
    <property type="match status" value="1"/>
</dbReference>
<keyword evidence="2" id="KW-0808">Transferase</keyword>
<dbReference type="OrthoDB" id="5242791at2"/>
<evidence type="ECO:0000313" key="4">
    <source>
        <dbReference type="Proteomes" id="UP000291334"/>
    </source>
</evidence>
<evidence type="ECO:0000259" key="1">
    <source>
        <dbReference type="PROSITE" id="PS50404"/>
    </source>
</evidence>
<dbReference type="EMBL" id="QJUL01000007">
    <property type="protein sequence ID" value="TBU95588.1"/>
    <property type="molecule type" value="Genomic_DNA"/>
</dbReference>
<reference evidence="4 5" key="1">
    <citation type="submission" date="2018-06" db="EMBL/GenBank/DDBJ databases">
        <title>Three novel Pseudomonas species isolated from symptomatic oak.</title>
        <authorList>
            <person name="Bueno-Gonzalez V."/>
            <person name="Brady C."/>
        </authorList>
    </citation>
    <scope>NUCLEOTIDE SEQUENCE [LARGE SCALE GENOMIC DNA]</scope>
    <source>
        <strain evidence="3 4">P26B</strain>
        <strain evidence="2 5">P6B</strain>
    </source>
</reference>
<dbReference type="PANTHER" id="PTHR42673:SF4">
    <property type="entry name" value="MALEYLACETOACETATE ISOMERASE"/>
    <property type="match status" value="1"/>
</dbReference>
<dbReference type="Gene3D" id="3.40.30.10">
    <property type="entry name" value="Glutaredoxin"/>
    <property type="match status" value="1"/>
</dbReference>
<comment type="caution">
    <text evidence="2">The sequence shown here is derived from an EMBL/GenBank/DDBJ whole genome shotgun (WGS) entry which is preliminary data.</text>
</comment>
<name>A0A4Q9R7D6_9GAMM</name>
<protein>
    <submittedName>
        <fullName evidence="2">Glutathione S-transferase family protein</fullName>
    </submittedName>
</protein>
<evidence type="ECO:0000313" key="2">
    <source>
        <dbReference type="EMBL" id="TBU95588.1"/>
    </source>
</evidence>
<dbReference type="GO" id="GO:0006559">
    <property type="term" value="P:L-phenylalanine catabolic process"/>
    <property type="evidence" value="ECO:0007669"/>
    <property type="project" value="TreeGrafter"/>
</dbReference>
<dbReference type="GO" id="GO:0004364">
    <property type="term" value="F:glutathione transferase activity"/>
    <property type="evidence" value="ECO:0007669"/>
    <property type="project" value="TreeGrafter"/>
</dbReference>
<organism evidence="2 5">
    <name type="scientific">Phytopseudomonas dryadis</name>
    <dbReference type="NCBI Taxonomy" id="2487520"/>
    <lineage>
        <taxon>Bacteria</taxon>
        <taxon>Pseudomonadati</taxon>
        <taxon>Pseudomonadota</taxon>
        <taxon>Gammaproteobacteria</taxon>
        <taxon>Pseudomonadales</taxon>
        <taxon>Pseudomonadaceae</taxon>
        <taxon>Phytopseudomonas</taxon>
    </lineage>
</organism>
<gene>
    <name evidence="3" type="ORF">DNK34_21125</name>
    <name evidence="2" type="ORF">DNK44_06590</name>
</gene>
<dbReference type="SUPFAM" id="SSF47616">
    <property type="entry name" value="GST C-terminal domain-like"/>
    <property type="match status" value="1"/>
</dbReference>
<dbReference type="GO" id="GO:0016034">
    <property type="term" value="F:maleylacetoacetate isomerase activity"/>
    <property type="evidence" value="ECO:0007669"/>
    <property type="project" value="TreeGrafter"/>
</dbReference>
<evidence type="ECO:0000313" key="5">
    <source>
        <dbReference type="Proteomes" id="UP000293172"/>
    </source>
</evidence>
<dbReference type="Proteomes" id="UP000291334">
    <property type="component" value="Unassembled WGS sequence"/>
</dbReference>
<accession>A0A4Q9R7D6</accession>